<sequence>MNPGKNLRPRTFRKYRPLFHTADVAYRIRGASLAEIYENAAYALVATMTDRRRLRPREIRNLEVSAPDREALLVEWLNHLLYLYDVEGFLGRRFQILTLDHENLKARAWGEPFDPTRHVAKSAVKAATYHHLEISPRDHGWQATVILDL</sequence>
<proteinExistence type="inferred from homology"/>
<keyword evidence="2" id="KW-0819">tRNA processing</keyword>
<evidence type="ECO:0000256" key="1">
    <source>
        <dbReference type="ARBA" id="ARBA00007963"/>
    </source>
</evidence>
<evidence type="ECO:0000256" key="2">
    <source>
        <dbReference type="ARBA" id="ARBA00022694"/>
    </source>
</evidence>
<dbReference type="Gene3D" id="3.55.10.10">
    <property type="entry name" value="Archease domain"/>
    <property type="match status" value="1"/>
</dbReference>
<dbReference type="EMBL" id="DTKJ01000055">
    <property type="protein sequence ID" value="HGZ12131.1"/>
    <property type="molecule type" value="Genomic_DNA"/>
</dbReference>
<comment type="similarity">
    <text evidence="1">Belongs to the archease family.</text>
</comment>
<protein>
    <submittedName>
        <fullName evidence="6">Archease</fullName>
    </submittedName>
</protein>
<name>A0A7C5AM69_9BACT</name>
<evidence type="ECO:0000256" key="3">
    <source>
        <dbReference type="ARBA" id="ARBA00022723"/>
    </source>
</evidence>
<dbReference type="GO" id="GO:0046872">
    <property type="term" value="F:metal ion binding"/>
    <property type="evidence" value="ECO:0007669"/>
    <property type="project" value="UniProtKB-KW"/>
</dbReference>
<keyword evidence="3" id="KW-0479">Metal-binding</keyword>
<gene>
    <name evidence="6" type="ORF">ENW48_07930</name>
</gene>
<dbReference type="PANTHER" id="PTHR12682">
    <property type="entry name" value="ARCHEASE"/>
    <property type="match status" value="1"/>
</dbReference>
<dbReference type="InterPro" id="IPR023572">
    <property type="entry name" value="Archease_dom"/>
</dbReference>
<organism evidence="6">
    <name type="scientific">Desulfobacca acetoxidans</name>
    <dbReference type="NCBI Taxonomy" id="60893"/>
    <lineage>
        <taxon>Bacteria</taxon>
        <taxon>Pseudomonadati</taxon>
        <taxon>Thermodesulfobacteriota</taxon>
        <taxon>Desulfobaccia</taxon>
        <taxon>Desulfobaccales</taxon>
        <taxon>Desulfobaccaceae</taxon>
        <taxon>Desulfobacca</taxon>
    </lineage>
</organism>
<evidence type="ECO:0000313" key="6">
    <source>
        <dbReference type="EMBL" id="HGZ12131.1"/>
    </source>
</evidence>
<dbReference type="AlphaFoldDB" id="A0A7C5AM69"/>
<dbReference type="Pfam" id="PF01951">
    <property type="entry name" value="Archease"/>
    <property type="match status" value="1"/>
</dbReference>
<dbReference type="InterPro" id="IPR002804">
    <property type="entry name" value="Archease"/>
</dbReference>
<dbReference type="GO" id="GO:0008033">
    <property type="term" value="P:tRNA processing"/>
    <property type="evidence" value="ECO:0007669"/>
    <property type="project" value="UniProtKB-KW"/>
</dbReference>
<dbReference type="SUPFAM" id="SSF69819">
    <property type="entry name" value="MTH1598-like"/>
    <property type="match status" value="1"/>
</dbReference>
<dbReference type="PANTHER" id="PTHR12682:SF11">
    <property type="entry name" value="PROTEIN ARCHEASE"/>
    <property type="match status" value="1"/>
</dbReference>
<accession>A0A7C5AM69</accession>
<comment type="caution">
    <text evidence="6">The sequence shown here is derived from an EMBL/GenBank/DDBJ whole genome shotgun (WGS) entry which is preliminary data.</text>
</comment>
<feature type="domain" description="Archease" evidence="5">
    <location>
        <begin position="15"/>
        <end position="149"/>
    </location>
</feature>
<dbReference type="InterPro" id="IPR036820">
    <property type="entry name" value="Archease_dom_sf"/>
</dbReference>
<reference evidence="6" key="1">
    <citation type="journal article" date="2020" name="mSystems">
        <title>Genome- and Community-Level Interaction Insights into Carbon Utilization and Element Cycling Functions of Hydrothermarchaeota in Hydrothermal Sediment.</title>
        <authorList>
            <person name="Zhou Z."/>
            <person name="Liu Y."/>
            <person name="Xu W."/>
            <person name="Pan J."/>
            <person name="Luo Z.H."/>
            <person name="Li M."/>
        </authorList>
    </citation>
    <scope>NUCLEOTIDE SEQUENCE [LARGE SCALE GENOMIC DNA]</scope>
    <source>
        <strain evidence="6">SpSt-853</strain>
    </source>
</reference>
<evidence type="ECO:0000259" key="5">
    <source>
        <dbReference type="Pfam" id="PF01951"/>
    </source>
</evidence>
<keyword evidence="4" id="KW-0106">Calcium</keyword>
<evidence type="ECO:0000256" key="4">
    <source>
        <dbReference type="ARBA" id="ARBA00022837"/>
    </source>
</evidence>